<keyword evidence="3" id="KW-1185">Reference proteome</keyword>
<dbReference type="Proteomes" id="UP001642409">
    <property type="component" value="Unassembled WGS sequence"/>
</dbReference>
<reference evidence="2 3" key="2">
    <citation type="submission" date="2024-07" db="EMBL/GenBank/DDBJ databases">
        <authorList>
            <person name="Akdeniz Z."/>
        </authorList>
    </citation>
    <scope>NUCLEOTIDE SEQUENCE [LARGE SCALE GENOMIC DNA]</scope>
</reference>
<organism evidence="1">
    <name type="scientific">Hexamita inflata</name>
    <dbReference type="NCBI Taxonomy" id="28002"/>
    <lineage>
        <taxon>Eukaryota</taxon>
        <taxon>Metamonada</taxon>
        <taxon>Diplomonadida</taxon>
        <taxon>Hexamitidae</taxon>
        <taxon>Hexamitinae</taxon>
        <taxon>Hexamita</taxon>
    </lineage>
</organism>
<proteinExistence type="predicted"/>
<accession>A0AA86UMT4</accession>
<name>A0AA86UMT4_9EUKA</name>
<evidence type="ECO:0000313" key="3">
    <source>
        <dbReference type="Proteomes" id="UP001642409"/>
    </source>
</evidence>
<sequence length="517" mass="59420">MPFVIQNNNNRLELQYCDDEQQNIDIGALQSSYTQIHVYGFDNQFPHYDILSKSQHIEMNDCGVDLNELRGEYSYLSLEQCKCSGEFTSQCKIGTLIVFDTTLLVQQMLSAEFNDIYCYIEQNNSFDYHNCNQLKCQHLRELNINNQVVKSSCFRGQWSDLTLTNCEFIDYTFEDFQVDNVSIMVTQQNYTDNLLKLFNINCGILYVYFQDFSLDCPINLQLPKSITHKKTALIKNCACDLSAINGKWDSISFTNCVLLGSPDSLKFVETIKVTNKFIDLKALCSSESSSEFIRTKIVVKNTKQLNLSALQGIKAYLVINLQDQSVNLNLLSQIKPQDLTLENCTIELSQDITLSKITLIECEISGQHQIQANDIIITRCENLFNQIQAENLTVHDSKVNFLNAKSVSLFNSELKGELNDQVTSLQLRNCKLIQFCCLKYKQLGQFTGDFGERDFKTTAAIAQYINAKRDERIKKGRKQFLIDNQRSKYWGKCNFNRILIALELILERKIQLQLGNE</sequence>
<reference evidence="1" key="1">
    <citation type="submission" date="2023-06" db="EMBL/GenBank/DDBJ databases">
        <authorList>
            <person name="Kurt Z."/>
        </authorList>
    </citation>
    <scope>NUCLEOTIDE SEQUENCE</scope>
</reference>
<dbReference type="EMBL" id="CAXDID020000050">
    <property type="protein sequence ID" value="CAL6005292.1"/>
    <property type="molecule type" value="Genomic_DNA"/>
</dbReference>
<evidence type="ECO:0000313" key="2">
    <source>
        <dbReference type="EMBL" id="CAL6005292.1"/>
    </source>
</evidence>
<dbReference type="AlphaFoldDB" id="A0AA86UMT4"/>
<comment type="caution">
    <text evidence="1">The sequence shown here is derived from an EMBL/GenBank/DDBJ whole genome shotgun (WGS) entry which is preliminary data.</text>
</comment>
<protein>
    <submittedName>
        <fullName evidence="2">Hypothetical_protein</fullName>
    </submittedName>
</protein>
<dbReference type="EMBL" id="CATOUU010000889">
    <property type="protein sequence ID" value="CAI9957597.1"/>
    <property type="molecule type" value="Genomic_DNA"/>
</dbReference>
<gene>
    <name evidence="2" type="ORF">HINF_LOCUS19301</name>
    <name evidence="1" type="ORF">HINF_LOCUS45242</name>
</gene>
<evidence type="ECO:0000313" key="1">
    <source>
        <dbReference type="EMBL" id="CAI9957597.1"/>
    </source>
</evidence>